<organism evidence="3 4">
    <name type="scientific">Fomitopsis schrenkii</name>
    <name type="common">Brown rot fungus</name>
    <dbReference type="NCBI Taxonomy" id="2126942"/>
    <lineage>
        <taxon>Eukaryota</taxon>
        <taxon>Fungi</taxon>
        <taxon>Dikarya</taxon>
        <taxon>Basidiomycota</taxon>
        <taxon>Agaricomycotina</taxon>
        <taxon>Agaricomycetes</taxon>
        <taxon>Polyporales</taxon>
        <taxon>Fomitopsis</taxon>
    </lineage>
</organism>
<name>S8DUT6_FOMSC</name>
<dbReference type="HOGENOM" id="CLU_912261_0_0_1"/>
<feature type="compositionally biased region" description="Basic residues" evidence="1">
    <location>
        <begin position="292"/>
        <end position="305"/>
    </location>
</feature>
<dbReference type="InParanoid" id="S8DUT6"/>
<dbReference type="PANTHER" id="PTHR48147:SF3">
    <property type="entry name" value="MYELIN TRANSCRIPTION FACTOR 1-LIKE PROTEIN"/>
    <property type="match status" value="1"/>
</dbReference>
<protein>
    <submittedName>
        <fullName evidence="3">Uncharacterized protein</fullName>
    </submittedName>
</protein>
<evidence type="ECO:0000256" key="2">
    <source>
        <dbReference type="SAM" id="SignalP"/>
    </source>
</evidence>
<feature type="region of interest" description="Disordered" evidence="1">
    <location>
        <begin position="63"/>
        <end position="184"/>
    </location>
</feature>
<evidence type="ECO:0000256" key="1">
    <source>
        <dbReference type="SAM" id="MobiDB-lite"/>
    </source>
</evidence>
<feature type="compositionally biased region" description="Low complexity" evidence="1">
    <location>
        <begin position="63"/>
        <end position="86"/>
    </location>
</feature>
<reference evidence="3 4" key="1">
    <citation type="journal article" date="2012" name="Science">
        <title>The Paleozoic origin of enzymatic lignin decomposition reconstructed from 31 fungal genomes.</title>
        <authorList>
            <person name="Floudas D."/>
            <person name="Binder M."/>
            <person name="Riley R."/>
            <person name="Barry K."/>
            <person name="Blanchette R.A."/>
            <person name="Henrissat B."/>
            <person name="Martinez A.T."/>
            <person name="Otillar R."/>
            <person name="Spatafora J.W."/>
            <person name="Yadav J.S."/>
            <person name="Aerts A."/>
            <person name="Benoit I."/>
            <person name="Boyd A."/>
            <person name="Carlson A."/>
            <person name="Copeland A."/>
            <person name="Coutinho P.M."/>
            <person name="de Vries R.P."/>
            <person name="Ferreira P."/>
            <person name="Findley K."/>
            <person name="Foster B."/>
            <person name="Gaskell J."/>
            <person name="Glotzer D."/>
            <person name="Gorecki P."/>
            <person name="Heitman J."/>
            <person name="Hesse C."/>
            <person name="Hori C."/>
            <person name="Igarashi K."/>
            <person name="Jurgens J.A."/>
            <person name="Kallen N."/>
            <person name="Kersten P."/>
            <person name="Kohler A."/>
            <person name="Kuees U."/>
            <person name="Kumar T.K.A."/>
            <person name="Kuo A."/>
            <person name="LaButti K."/>
            <person name="Larrondo L.F."/>
            <person name="Lindquist E."/>
            <person name="Ling A."/>
            <person name="Lombard V."/>
            <person name="Lucas S."/>
            <person name="Lundell T."/>
            <person name="Martin R."/>
            <person name="McLaughlin D.J."/>
            <person name="Morgenstern I."/>
            <person name="Morin E."/>
            <person name="Murat C."/>
            <person name="Nagy L.G."/>
            <person name="Nolan M."/>
            <person name="Ohm R.A."/>
            <person name="Patyshakuliyeva A."/>
            <person name="Rokas A."/>
            <person name="Ruiz-Duenas F.J."/>
            <person name="Sabat G."/>
            <person name="Salamov A."/>
            <person name="Samejima M."/>
            <person name="Schmutz J."/>
            <person name="Slot J.C."/>
            <person name="St John F."/>
            <person name="Stenlid J."/>
            <person name="Sun H."/>
            <person name="Sun S."/>
            <person name="Syed K."/>
            <person name="Tsang A."/>
            <person name="Wiebenga A."/>
            <person name="Young D."/>
            <person name="Pisabarro A."/>
            <person name="Eastwood D.C."/>
            <person name="Martin F."/>
            <person name="Cullen D."/>
            <person name="Grigoriev I.V."/>
            <person name="Hibbett D.S."/>
        </authorList>
    </citation>
    <scope>NUCLEOTIDE SEQUENCE</scope>
    <source>
        <strain evidence="4">FP-58527</strain>
    </source>
</reference>
<feature type="compositionally biased region" description="Polar residues" evidence="1">
    <location>
        <begin position="262"/>
        <end position="276"/>
    </location>
</feature>
<keyword evidence="4" id="KW-1185">Reference proteome</keyword>
<accession>S8DUT6</accession>
<sequence>MRATFLTFLAYALITFAAPISIDISSSTVAVETDISSSIVAVETDSTALSVTQTSVAVPTASLTATAPAPSSSSVVPSAYPTGVQQDGDDGDDTQDENDDAPDGDENGEDEDDEDEDEDEDDEDEDDEDEDDEDEDDEDEDDEDEDDEDEDEDDEDGSEDGDECEDTGDDDDCEHSDNSERSHEKFRVEFEIDAKTAHPFLSSILQPADAHLDVKIDLDASKVGGLLTVLLGDLNRVLDDAANLVEVGAPGGGGGFVDGAPQDQNGTLTTQTSRRASPSVDFSGDSEGKITLRARTRLHGKHDDN</sequence>
<gene>
    <name evidence="3" type="ORF">FOMPIDRAFT_1043238</name>
</gene>
<feature type="compositionally biased region" description="Basic and acidic residues" evidence="1">
    <location>
        <begin position="175"/>
        <end position="184"/>
    </location>
</feature>
<dbReference type="EMBL" id="KE504190">
    <property type="protein sequence ID" value="EPS96347.1"/>
    <property type="molecule type" value="Genomic_DNA"/>
</dbReference>
<dbReference type="PANTHER" id="PTHR48147">
    <property type="entry name" value="PROTEIN CBG23787"/>
    <property type="match status" value="1"/>
</dbReference>
<feature type="compositionally biased region" description="Acidic residues" evidence="1">
    <location>
        <begin position="87"/>
        <end position="174"/>
    </location>
</feature>
<feature type="region of interest" description="Disordered" evidence="1">
    <location>
        <begin position="253"/>
        <end position="305"/>
    </location>
</feature>
<proteinExistence type="predicted"/>
<evidence type="ECO:0000313" key="4">
    <source>
        <dbReference type="Proteomes" id="UP000015241"/>
    </source>
</evidence>
<keyword evidence="2" id="KW-0732">Signal</keyword>
<dbReference type="Proteomes" id="UP000015241">
    <property type="component" value="Unassembled WGS sequence"/>
</dbReference>
<feature type="signal peptide" evidence="2">
    <location>
        <begin position="1"/>
        <end position="17"/>
    </location>
</feature>
<dbReference type="AlphaFoldDB" id="S8DUT6"/>
<dbReference type="OrthoDB" id="10612848at2759"/>
<evidence type="ECO:0000313" key="3">
    <source>
        <dbReference type="EMBL" id="EPS96347.1"/>
    </source>
</evidence>
<feature type="chain" id="PRO_5004550112" evidence="2">
    <location>
        <begin position="18"/>
        <end position="305"/>
    </location>
</feature>